<dbReference type="EMBL" id="CAJVPL010002397">
    <property type="protein sequence ID" value="CAG8609125.1"/>
    <property type="molecule type" value="Genomic_DNA"/>
</dbReference>
<dbReference type="Proteomes" id="UP000789831">
    <property type="component" value="Unassembled WGS sequence"/>
</dbReference>
<comment type="caution">
    <text evidence="1">The sequence shown here is derived from an EMBL/GenBank/DDBJ whole genome shotgun (WGS) entry which is preliminary data.</text>
</comment>
<accession>A0A9N9GKU1</accession>
<evidence type="ECO:0000313" key="1">
    <source>
        <dbReference type="EMBL" id="CAG8609125.1"/>
    </source>
</evidence>
<reference evidence="1" key="1">
    <citation type="submission" date="2021-06" db="EMBL/GenBank/DDBJ databases">
        <authorList>
            <person name="Kallberg Y."/>
            <person name="Tangrot J."/>
            <person name="Rosling A."/>
        </authorList>
    </citation>
    <scope>NUCLEOTIDE SEQUENCE</scope>
    <source>
        <strain evidence="1">MT106</strain>
    </source>
</reference>
<sequence length="89" mass="9849">MFSDNVTEQLLDIEHLKIEQNCSCLTILLGHCPCTSLGISFFHVEINDSDREASSRVSRSHANFGMSTWSCYDKVQATVLIFPDPGGLA</sequence>
<name>A0A9N9GKU1_9GLOM</name>
<proteinExistence type="predicted"/>
<dbReference type="AlphaFoldDB" id="A0A9N9GKU1"/>
<protein>
    <submittedName>
        <fullName evidence="1">4572_t:CDS:1</fullName>
    </submittedName>
</protein>
<evidence type="ECO:0000313" key="2">
    <source>
        <dbReference type="Proteomes" id="UP000789831"/>
    </source>
</evidence>
<keyword evidence="2" id="KW-1185">Reference proteome</keyword>
<organism evidence="1 2">
    <name type="scientific">Ambispora gerdemannii</name>
    <dbReference type="NCBI Taxonomy" id="144530"/>
    <lineage>
        <taxon>Eukaryota</taxon>
        <taxon>Fungi</taxon>
        <taxon>Fungi incertae sedis</taxon>
        <taxon>Mucoromycota</taxon>
        <taxon>Glomeromycotina</taxon>
        <taxon>Glomeromycetes</taxon>
        <taxon>Archaeosporales</taxon>
        <taxon>Ambisporaceae</taxon>
        <taxon>Ambispora</taxon>
    </lineage>
</organism>
<gene>
    <name evidence="1" type="ORF">AGERDE_LOCUS9501</name>
</gene>